<dbReference type="Proteomes" id="UP000500857">
    <property type="component" value="Chromosome"/>
</dbReference>
<sequence>MEEREFWVVWSQISGIGPVLLQRIRQQFGSLAAAWRVDPRELGAVEGFGRQMVEKVAIARSQLDPQKVYREHLQKNPHFWTPADADYPRLLLEIPNPPPVLYYRGQVEPLENQGIVPAVAIVGTRYPSEYGKRWTWRITKALTQRGFAIVSGMAKGIDTEAHRACLESGGRTIAVFGTGIDVIYPRENANLYKKLQESGLLLTEYKSGTTPDKSHFPQRNRIVAALCRATIIIEAPARSGALITARIANEYGRDVYVLPGSLDNPNAIGCLTLINKGAQLILGEDHLLEMLGEMPPLDLLPTTTSQQLELFAEPKSAPSVELDPPLRQVFDALPPEDTPFDAIVAQAGMDAATVSSALLQLELLGVVVQLPGMRYRRSP</sequence>
<keyword evidence="5" id="KW-1185">Reference proteome</keyword>
<dbReference type="InterPro" id="IPR010994">
    <property type="entry name" value="RuvA_2-like"/>
</dbReference>
<dbReference type="NCBIfam" id="TIGR00732">
    <property type="entry name" value="dprA"/>
    <property type="match status" value="1"/>
</dbReference>
<evidence type="ECO:0000313" key="5">
    <source>
        <dbReference type="Proteomes" id="UP000500857"/>
    </source>
</evidence>
<proteinExistence type="inferred from homology"/>
<name>A0A6H1TRV3_9CYAN</name>
<feature type="domain" description="Smf/DprA SLOG" evidence="2">
    <location>
        <begin position="79"/>
        <end position="291"/>
    </location>
</feature>
<dbReference type="PANTHER" id="PTHR43022:SF1">
    <property type="entry name" value="PROTEIN SMF"/>
    <property type="match status" value="1"/>
</dbReference>
<dbReference type="EMBL" id="CP051167">
    <property type="protein sequence ID" value="QIZ69324.1"/>
    <property type="molecule type" value="Genomic_DNA"/>
</dbReference>
<evidence type="ECO:0000256" key="1">
    <source>
        <dbReference type="ARBA" id="ARBA00006525"/>
    </source>
</evidence>
<dbReference type="InterPro" id="IPR036388">
    <property type="entry name" value="WH-like_DNA-bd_sf"/>
</dbReference>
<comment type="similarity">
    <text evidence="1">Belongs to the DprA/Smf family.</text>
</comment>
<accession>A0A6H1TRV3</accession>
<dbReference type="AlphaFoldDB" id="A0A6H1TRV3"/>
<dbReference type="InterPro" id="IPR003488">
    <property type="entry name" value="DprA"/>
</dbReference>
<dbReference type="RefSeq" id="WP_168567481.1">
    <property type="nucleotide sequence ID" value="NZ_CP051167.1"/>
</dbReference>
<gene>
    <name evidence="4" type="primary">dprA</name>
    <name evidence="4" type="ORF">HCG48_00905</name>
</gene>
<dbReference type="InterPro" id="IPR057666">
    <property type="entry name" value="DrpA_SLOG"/>
</dbReference>
<dbReference type="SUPFAM" id="SSF102405">
    <property type="entry name" value="MCP/YpsA-like"/>
    <property type="match status" value="1"/>
</dbReference>
<evidence type="ECO:0000313" key="4">
    <source>
        <dbReference type="EMBL" id="QIZ69324.1"/>
    </source>
</evidence>
<dbReference type="PANTHER" id="PTHR43022">
    <property type="entry name" value="PROTEIN SMF"/>
    <property type="match status" value="1"/>
</dbReference>
<evidence type="ECO:0000259" key="2">
    <source>
        <dbReference type="Pfam" id="PF02481"/>
    </source>
</evidence>
<feature type="domain" description="DprA winged helix" evidence="3">
    <location>
        <begin position="313"/>
        <end position="373"/>
    </location>
</feature>
<dbReference type="InterPro" id="IPR041614">
    <property type="entry name" value="DprA_WH"/>
</dbReference>
<protein>
    <submittedName>
        <fullName evidence="4">DNA-protecting protein DprA</fullName>
    </submittedName>
</protein>
<dbReference type="SUPFAM" id="SSF47781">
    <property type="entry name" value="RuvA domain 2-like"/>
    <property type="match status" value="1"/>
</dbReference>
<evidence type="ECO:0000259" key="3">
    <source>
        <dbReference type="Pfam" id="PF17782"/>
    </source>
</evidence>
<organism evidence="4 5">
    <name type="scientific">Oxynema aestuarii AP17</name>
    <dbReference type="NCBI Taxonomy" id="2064643"/>
    <lineage>
        <taxon>Bacteria</taxon>
        <taxon>Bacillati</taxon>
        <taxon>Cyanobacteriota</taxon>
        <taxon>Cyanophyceae</taxon>
        <taxon>Oscillatoriophycideae</taxon>
        <taxon>Oscillatoriales</taxon>
        <taxon>Oscillatoriaceae</taxon>
        <taxon>Oxynema</taxon>
        <taxon>Oxynema aestuarii</taxon>
    </lineage>
</organism>
<dbReference type="KEGG" id="oxy:HCG48_00905"/>
<dbReference type="Pfam" id="PF17782">
    <property type="entry name" value="WHD_DprA"/>
    <property type="match status" value="1"/>
</dbReference>
<dbReference type="GO" id="GO:0009294">
    <property type="term" value="P:DNA-mediated transformation"/>
    <property type="evidence" value="ECO:0007669"/>
    <property type="project" value="InterPro"/>
</dbReference>
<dbReference type="Gene3D" id="1.10.10.10">
    <property type="entry name" value="Winged helix-like DNA-binding domain superfamily/Winged helix DNA-binding domain"/>
    <property type="match status" value="1"/>
</dbReference>
<dbReference type="Pfam" id="PF02481">
    <property type="entry name" value="DNA_processg_A"/>
    <property type="match status" value="1"/>
</dbReference>
<dbReference type="Gene3D" id="3.40.50.450">
    <property type="match status" value="1"/>
</dbReference>
<reference evidence="4 5" key="1">
    <citation type="submission" date="2020-04" db="EMBL/GenBank/DDBJ databases">
        <authorList>
            <person name="Basu S."/>
            <person name="Maruthanayagam V."/>
            <person name="Chakraborty S."/>
            <person name="Pramanik A."/>
            <person name="Mukherjee J."/>
            <person name="Brink B."/>
        </authorList>
    </citation>
    <scope>NUCLEOTIDE SEQUENCE [LARGE SCALE GENOMIC DNA]</scope>
    <source>
        <strain evidence="4 5">AP17</strain>
    </source>
</reference>